<accession>A0ABM1EXV1</accession>
<name>A0ABM1EXV1_PRICU</name>
<dbReference type="InterPro" id="IPR050117">
    <property type="entry name" value="MAPK"/>
</dbReference>
<evidence type="ECO:0000256" key="2">
    <source>
        <dbReference type="ARBA" id="ARBA00022840"/>
    </source>
</evidence>
<dbReference type="PANTHER" id="PTHR24055">
    <property type="entry name" value="MITOGEN-ACTIVATED PROTEIN KINASE"/>
    <property type="match status" value="1"/>
</dbReference>
<evidence type="ECO:0000256" key="3">
    <source>
        <dbReference type="PROSITE-ProRule" id="PRU10141"/>
    </source>
</evidence>
<dbReference type="PROSITE" id="PS50011">
    <property type="entry name" value="PROTEIN_KINASE_DOM"/>
    <property type="match status" value="1"/>
</dbReference>
<sequence length="119" mass="14152">MMTITSMQRYQIIKQLGDGTYGSVQLAQAKDTGEKVAIKKMKRKFYSWDECMNLREVKSLKKLSHANVVKLKEVIRENDQLYFVFEYMKENLYQLMKDRPKLFPESVIRNMTYQILQGL</sequence>
<keyword evidence="1 3" id="KW-0547">Nucleotide-binding</keyword>
<dbReference type="Gene3D" id="3.30.200.20">
    <property type="entry name" value="Phosphorylase Kinase, domain 1"/>
    <property type="match status" value="1"/>
</dbReference>
<dbReference type="Proteomes" id="UP000695022">
    <property type="component" value="Unplaced"/>
</dbReference>
<evidence type="ECO:0000313" key="6">
    <source>
        <dbReference type="RefSeq" id="XP_014677022.1"/>
    </source>
</evidence>
<evidence type="ECO:0000313" key="5">
    <source>
        <dbReference type="Proteomes" id="UP000695022"/>
    </source>
</evidence>
<dbReference type="GeneID" id="106816892"/>
<dbReference type="SUPFAM" id="SSF56112">
    <property type="entry name" value="Protein kinase-like (PK-like)"/>
    <property type="match status" value="1"/>
</dbReference>
<keyword evidence="2 3" id="KW-0067">ATP-binding</keyword>
<evidence type="ECO:0000256" key="1">
    <source>
        <dbReference type="ARBA" id="ARBA00022741"/>
    </source>
</evidence>
<dbReference type="InterPro" id="IPR000719">
    <property type="entry name" value="Prot_kinase_dom"/>
</dbReference>
<feature type="non-terminal residue" evidence="6">
    <location>
        <position position="119"/>
    </location>
</feature>
<feature type="domain" description="Protein kinase" evidence="4">
    <location>
        <begin position="10"/>
        <end position="119"/>
    </location>
</feature>
<protein>
    <submittedName>
        <fullName evidence="6">Serine/threonine-protein kinase MAK-like</fullName>
    </submittedName>
</protein>
<dbReference type="RefSeq" id="XP_014677022.1">
    <property type="nucleotide sequence ID" value="XM_014821536.1"/>
</dbReference>
<organism evidence="5 6">
    <name type="scientific">Priapulus caudatus</name>
    <name type="common">Priapulid worm</name>
    <dbReference type="NCBI Taxonomy" id="37621"/>
    <lineage>
        <taxon>Eukaryota</taxon>
        <taxon>Metazoa</taxon>
        <taxon>Ecdysozoa</taxon>
        <taxon>Scalidophora</taxon>
        <taxon>Priapulida</taxon>
        <taxon>Priapulimorpha</taxon>
        <taxon>Priapulimorphida</taxon>
        <taxon>Priapulidae</taxon>
        <taxon>Priapulus</taxon>
    </lineage>
</organism>
<proteinExistence type="predicted"/>
<dbReference type="SMART" id="SM00220">
    <property type="entry name" value="S_TKc"/>
    <property type="match status" value="1"/>
</dbReference>
<dbReference type="InterPro" id="IPR017441">
    <property type="entry name" value="Protein_kinase_ATP_BS"/>
</dbReference>
<dbReference type="InterPro" id="IPR011009">
    <property type="entry name" value="Kinase-like_dom_sf"/>
</dbReference>
<dbReference type="Pfam" id="PF00069">
    <property type="entry name" value="Pkinase"/>
    <property type="match status" value="1"/>
</dbReference>
<reference evidence="6" key="1">
    <citation type="submission" date="2025-08" db="UniProtKB">
        <authorList>
            <consortium name="RefSeq"/>
        </authorList>
    </citation>
    <scope>IDENTIFICATION</scope>
</reference>
<gene>
    <name evidence="6" type="primary">LOC106816892</name>
</gene>
<evidence type="ECO:0000259" key="4">
    <source>
        <dbReference type="PROSITE" id="PS50011"/>
    </source>
</evidence>
<keyword evidence="5" id="KW-1185">Reference proteome</keyword>
<dbReference type="PROSITE" id="PS00107">
    <property type="entry name" value="PROTEIN_KINASE_ATP"/>
    <property type="match status" value="1"/>
</dbReference>
<feature type="binding site" evidence="3">
    <location>
        <position position="40"/>
    </location>
    <ligand>
        <name>ATP</name>
        <dbReference type="ChEBI" id="CHEBI:30616"/>
    </ligand>
</feature>